<protein>
    <submittedName>
        <fullName evidence="2">Uncharacterized protein</fullName>
    </submittedName>
</protein>
<accession>A0A1B7NNW2</accession>
<keyword evidence="3" id="KW-1185">Reference proteome</keyword>
<reference evidence="2 3" key="1">
    <citation type="submission" date="2015-07" db="EMBL/GenBank/DDBJ databases">
        <title>Emmonsia species relationships and genome sequence.</title>
        <authorList>
            <person name="Cuomo C.A."/>
            <person name="Schwartz I.S."/>
            <person name="Kenyon C."/>
            <person name="de Hoog G.S."/>
            <person name="Govender N.P."/>
            <person name="Botha A."/>
            <person name="Moreno L."/>
            <person name="de Vries M."/>
            <person name="Munoz J.F."/>
            <person name="Stielow J.B."/>
        </authorList>
    </citation>
    <scope>NUCLEOTIDE SEQUENCE [LARGE SCALE GENOMIC DNA]</scope>
    <source>
        <strain evidence="2 3">CBS 136260</strain>
    </source>
</reference>
<evidence type="ECO:0000313" key="2">
    <source>
        <dbReference type="EMBL" id="OAX78489.1"/>
    </source>
</evidence>
<name>A0A1B7NNW2_9EURO</name>
<organism evidence="2 3">
    <name type="scientific">Emergomyces africanus</name>
    <dbReference type="NCBI Taxonomy" id="1955775"/>
    <lineage>
        <taxon>Eukaryota</taxon>
        <taxon>Fungi</taxon>
        <taxon>Dikarya</taxon>
        <taxon>Ascomycota</taxon>
        <taxon>Pezizomycotina</taxon>
        <taxon>Eurotiomycetes</taxon>
        <taxon>Eurotiomycetidae</taxon>
        <taxon>Onygenales</taxon>
        <taxon>Ajellomycetaceae</taxon>
        <taxon>Emergomyces</taxon>
    </lineage>
</organism>
<comment type="caution">
    <text evidence="2">The sequence shown here is derived from an EMBL/GenBank/DDBJ whole genome shotgun (WGS) entry which is preliminary data.</text>
</comment>
<evidence type="ECO:0000256" key="1">
    <source>
        <dbReference type="SAM" id="MobiDB-lite"/>
    </source>
</evidence>
<evidence type="ECO:0000313" key="3">
    <source>
        <dbReference type="Proteomes" id="UP000091918"/>
    </source>
</evidence>
<dbReference type="Proteomes" id="UP000091918">
    <property type="component" value="Unassembled WGS sequence"/>
</dbReference>
<proteinExistence type="predicted"/>
<dbReference type="EMBL" id="LGUA01001486">
    <property type="protein sequence ID" value="OAX78489.1"/>
    <property type="molecule type" value="Genomic_DNA"/>
</dbReference>
<sequence>MCSKTKGEGDPAALNKGHVGGNQQKGEADYVSSMAPFSPVTLIYHSANQQPEQTLLGTQWNLAMPRRGKAGLGEVPDTAMVARTNGGGTLEEEAKWGKEVVGSSQGCLGWGGAGLSHTPPQTLYG</sequence>
<dbReference type="AlphaFoldDB" id="A0A1B7NNW2"/>
<feature type="non-terminal residue" evidence="2">
    <location>
        <position position="125"/>
    </location>
</feature>
<gene>
    <name evidence="2" type="ORF">ACJ72_07201</name>
</gene>
<feature type="region of interest" description="Disordered" evidence="1">
    <location>
        <begin position="1"/>
        <end position="26"/>
    </location>
</feature>